<evidence type="ECO:0000256" key="1">
    <source>
        <dbReference type="SAM" id="Phobius"/>
    </source>
</evidence>
<dbReference type="EnsemblMetazoa" id="GPPI020535-RA">
    <property type="protein sequence ID" value="GPPI020535-PA"/>
    <property type="gene ID" value="GPPI020535"/>
</dbReference>
<reference evidence="2" key="2">
    <citation type="submission" date="2020-05" db="UniProtKB">
        <authorList>
            <consortium name="EnsemblMetazoa"/>
        </authorList>
    </citation>
    <scope>IDENTIFICATION</scope>
    <source>
        <strain evidence="2">IAEA</strain>
    </source>
</reference>
<sequence>MTACDSHSFKEDSCGFSRDTSVAHASTCFYFASVITIYTHLKLKYVRNNLSCSNASIVIVPIGKKLKILQPYICMTNAHFI</sequence>
<organism evidence="2 3">
    <name type="scientific">Glossina palpalis gambiensis</name>
    <dbReference type="NCBI Taxonomy" id="67801"/>
    <lineage>
        <taxon>Eukaryota</taxon>
        <taxon>Metazoa</taxon>
        <taxon>Ecdysozoa</taxon>
        <taxon>Arthropoda</taxon>
        <taxon>Hexapoda</taxon>
        <taxon>Insecta</taxon>
        <taxon>Pterygota</taxon>
        <taxon>Neoptera</taxon>
        <taxon>Endopterygota</taxon>
        <taxon>Diptera</taxon>
        <taxon>Brachycera</taxon>
        <taxon>Muscomorpha</taxon>
        <taxon>Hippoboscoidea</taxon>
        <taxon>Glossinidae</taxon>
        <taxon>Glossina</taxon>
    </lineage>
</organism>
<reference evidence="3" key="1">
    <citation type="submission" date="2015-01" db="EMBL/GenBank/DDBJ databases">
        <authorList>
            <person name="Aksoy S."/>
            <person name="Warren W."/>
            <person name="Wilson R.K."/>
        </authorList>
    </citation>
    <scope>NUCLEOTIDE SEQUENCE [LARGE SCALE GENOMIC DNA]</scope>
    <source>
        <strain evidence="3">IAEA</strain>
    </source>
</reference>
<name>A0A1B0B6L0_9MUSC</name>
<dbReference type="Proteomes" id="UP000092460">
    <property type="component" value="Unassembled WGS sequence"/>
</dbReference>
<proteinExistence type="predicted"/>
<dbReference type="VEuPathDB" id="VectorBase:GPPI020535"/>
<evidence type="ECO:0000313" key="3">
    <source>
        <dbReference type="Proteomes" id="UP000092460"/>
    </source>
</evidence>
<keyword evidence="3" id="KW-1185">Reference proteome</keyword>
<keyword evidence="1" id="KW-1133">Transmembrane helix</keyword>
<keyword evidence="1" id="KW-0472">Membrane</keyword>
<evidence type="ECO:0000313" key="2">
    <source>
        <dbReference type="EnsemblMetazoa" id="GPPI020535-PA"/>
    </source>
</evidence>
<feature type="transmembrane region" description="Helical" evidence="1">
    <location>
        <begin position="22"/>
        <end position="41"/>
    </location>
</feature>
<dbReference type="EMBL" id="JXJN01009141">
    <property type="status" value="NOT_ANNOTATED_CDS"/>
    <property type="molecule type" value="Genomic_DNA"/>
</dbReference>
<keyword evidence="1" id="KW-0812">Transmembrane</keyword>
<dbReference type="AlphaFoldDB" id="A0A1B0B6L0"/>
<accession>A0A1B0B6L0</accession>
<protein>
    <submittedName>
        <fullName evidence="2">Uncharacterized protein</fullName>
    </submittedName>
</protein>